<gene>
    <name evidence="1" type="ORF">M413DRAFT_109714</name>
</gene>
<dbReference type="Proteomes" id="UP000053424">
    <property type="component" value="Unassembled WGS sequence"/>
</dbReference>
<dbReference type="AlphaFoldDB" id="A0A0C3D044"/>
<protein>
    <submittedName>
        <fullName evidence="1">Uncharacterized protein</fullName>
    </submittedName>
</protein>
<sequence>MNNRRLNQLILLSKTHCAPFPGSSIFSASNWNCTCLPARINTSSSSSPTSAAFNLTSPSSTSFRNSALHTNSVGRLLVPWMWITPRNLDGSTTCTLPSSAVTYNRK</sequence>
<dbReference type="HOGENOM" id="CLU_2223579_0_0_1"/>
<reference evidence="2" key="2">
    <citation type="submission" date="2015-01" db="EMBL/GenBank/DDBJ databases">
        <title>Evolutionary Origins and Diversification of the Mycorrhizal Mutualists.</title>
        <authorList>
            <consortium name="DOE Joint Genome Institute"/>
            <consortium name="Mycorrhizal Genomics Consortium"/>
            <person name="Kohler A."/>
            <person name="Kuo A."/>
            <person name="Nagy L.G."/>
            <person name="Floudas D."/>
            <person name="Copeland A."/>
            <person name="Barry K.W."/>
            <person name="Cichocki N."/>
            <person name="Veneault-Fourrey C."/>
            <person name="LaButti K."/>
            <person name="Lindquist E.A."/>
            <person name="Lipzen A."/>
            <person name="Lundell T."/>
            <person name="Morin E."/>
            <person name="Murat C."/>
            <person name="Riley R."/>
            <person name="Ohm R."/>
            <person name="Sun H."/>
            <person name="Tunlid A."/>
            <person name="Henrissat B."/>
            <person name="Grigoriev I.V."/>
            <person name="Hibbett D.S."/>
            <person name="Martin F."/>
        </authorList>
    </citation>
    <scope>NUCLEOTIDE SEQUENCE [LARGE SCALE GENOMIC DNA]</scope>
    <source>
        <strain evidence="2">h7</strain>
    </source>
</reference>
<evidence type="ECO:0000313" key="1">
    <source>
        <dbReference type="EMBL" id="KIM49501.1"/>
    </source>
</evidence>
<evidence type="ECO:0000313" key="2">
    <source>
        <dbReference type="Proteomes" id="UP000053424"/>
    </source>
</evidence>
<organism evidence="1 2">
    <name type="scientific">Hebeloma cylindrosporum</name>
    <dbReference type="NCBI Taxonomy" id="76867"/>
    <lineage>
        <taxon>Eukaryota</taxon>
        <taxon>Fungi</taxon>
        <taxon>Dikarya</taxon>
        <taxon>Basidiomycota</taxon>
        <taxon>Agaricomycotina</taxon>
        <taxon>Agaricomycetes</taxon>
        <taxon>Agaricomycetidae</taxon>
        <taxon>Agaricales</taxon>
        <taxon>Agaricineae</taxon>
        <taxon>Hymenogastraceae</taxon>
        <taxon>Hebeloma</taxon>
    </lineage>
</organism>
<reference evidence="1 2" key="1">
    <citation type="submission" date="2014-04" db="EMBL/GenBank/DDBJ databases">
        <authorList>
            <consortium name="DOE Joint Genome Institute"/>
            <person name="Kuo A."/>
            <person name="Gay G."/>
            <person name="Dore J."/>
            <person name="Kohler A."/>
            <person name="Nagy L.G."/>
            <person name="Floudas D."/>
            <person name="Copeland A."/>
            <person name="Barry K.W."/>
            <person name="Cichocki N."/>
            <person name="Veneault-Fourrey C."/>
            <person name="LaButti K."/>
            <person name="Lindquist E.A."/>
            <person name="Lipzen A."/>
            <person name="Lundell T."/>
            <person name="Morin E."/>
            <person name="Murat C."/>
            <person name="Sun H."/>
            <person name="Tunlid A."/>
            <person name="Henrissat B."/>
            <person name="Grigoriev I.V."/>
            <person name="Hibbett D.S."/>
            <person name="Martin F."/>
            <person name="Nordberg H.P."/>
            <person name="Cantor M.N."/>
            <person name="Hua S.X."/>
        </authorList>
    </citation>
    <scope>NUCLEOTIDE SEQUENCE [LARGE SCALE GENOMIC DNA]</scope>
    <source>
        <strain evidence="2">h7</strain>
    </source>
</reference>
<name>A0A0C3D044_HEBCY</name>
<accession>A0A0C3D044</accession>
<dbReference type="EMBL" id="KN831768">
    <property type="protein sequence ID" value="KIM49501.1"/>
    <property type="molecule type" value="Genomic_DNA"/>
</dbReference>
<keyword evidence="2" id="KW-1185">Reference proteome</keyword>
<proteinExistence type="predicted"/>